<dbReference type="GO" id="GO:0003697">
    <property type="term" value="F:single-stranded DNA binding"/>
    <property type="evidence" value="ECO:0007669"/>
    <property type="project" value="TreeGrafter"/>
</dbReference>
<protein>
    <submittedName>
        <fullName evidence="3">FH2 domain-containing protein</fullName>
    </submittedName>
</protein>
<dbReference type="Gene3D" id="1.10.150.20">
    <property type="entry name" value="5' to 3' exonuclease, C-terminal subdomain"/>
    <property type="match status" value="1"/>
</dbReference>
<reference evidence="1 2" key="2">
    <citation type="submission" date="2018-11" db="EMBL/GenBank/DDBJ databases">
        <authorList>
            <consortium name="Pathogen Informatics"/>
        </authorList>
    </citation>
    <scope>NUCLEOTIDE SEQUENCE [LARGE SCALE GENOMIC DNA]</scope>
    <source>
        <strain evidence="1">Dakar</strain>
        <strain evidence="2">Dakar, Senegal</strain>
    </source>
</reference>
<keyword evidence="2" id="KW-1185">Reference proteome</keyword>
<dbReference type="GO" id="GO:0070522">
    <property type="term" value="C:ERCC4-ERCC1 complex"/>
    <property type="evidence" value="ECO:0007669"/>
    <property type="project" value="TreeGrafter"/>
</dbReference>
<accession>A0A183JTQ9</accession>
<reference evidence="3" key="1">
    <citation type="submission" date="2016-06" db="UniProtKB">
        <authorList>
            <consortium name="WormBaseParasite"/>
        </authorList>
    </citation>
    <scope>IDENTIFICATION</scope>
</reference>
<dbReference type="WBParaSite" id="SCUD_0000609901-mRNA-1">
    <property type="protein sequence ID" value="SCUD_0000609901-mRNA-1"/>
    <property type="gene ID" value="SCUD_0000609901"/>
</dbReference>
<dbReference type="Proteomes" id="UP000279833">
    <property type="component" value="Unassembled WGS sequence"/>
</dbReference>
<evidence type="ECO:0000313" key="2">
    <source>
        <dbReference type="Proteomes" id="UP000279833"/>
    </source>
</evidence>
<dbReference type="GO" id="GO:0070914">
    <property type="term" value="P:UV-damage excision repair"/>
    <property type="evidence" value="ECO:0007669"/>
    <property type="project" value="TreeGrafter"/>
</dbReference>
<dbReference type="GO" id="GO:0006312">
    <property type="term" value="P:mitotic recombination"/>
    <property type="evidence" value="ECO:0007669"/>
    <property type="project" value="TreeGrafter"/>
</dbReference>
<dbReference type="AlphaFoldDB" id="A0A183JTQ9"/>
<evidence type="ECO:0000313" key="1">
    <source>
        <dbReference type="EMBL" id="VDP00811.1"/>
    </source>
</evidence>
<dbReference type="GO" id="GO:0003684">
    <property type="term" value="F:damaged DNA binding"/>
    <property type="evidence" value="ECO:0007669"/>
    <property type="project" value="InterPro"/>
</dbReference>
<dbReference type="STRING" id="6186.A0A183JTQ9"/>
<proteinExistence type="predicted"/>
<name>A0A183JTQ9_9TREM</name>
<sequence>MEEAARYLEAYKALENKPPDNLMVEPAAQTDHIAQVTDFLTSVRRITKADAVSALRKFDVSVNIFLVCIVCVETIICGQPSSDAEATLRMSTLLGYEQV</sequence>
<dbReference type="GO" id="GO:0000110">
    <property type="term" value="C:nucleotide-excision repair factor 1 complex"/>
    <property type="evidence" value="ECO:0007669"/>
    <property type="project" value="TreeGrafter"/>
</dbReference>
<dbReference type="PANTHER" id="PTHR12749:SF0">
    <property type="entry name" value="DNA EXCISION REPAIR PROTEIN ERCC-1"/>
    <property type="match status" value="1"/>
</dbReference>
<evidence type="ECO:0000313" key="3">
    <source>
        <dbReference type="WBParaSite" id="SCUD_0000609901-mRNA-1"/>
    </source>
</evidence>
<organism evidence="3">
    <name type="scientific">Schistosoma curassoni</name>
    <dbReference type="NCBI Taxonomy" id="6186"/>
    <lineage>
        <taxon>Eukaryota</taxon>
        <taxon>Metazoa</taxon>
        <taxon>Spiralia</taxon>
        <taxon>Lophotrochozoa</taxon>
        <taxon>Platyhelminthes</taxon>
        <taxon>Trematoda</taxon>
        <taxon>Digenea</taxon>
        <taxon>Strigeidida</taxon>
        <taxon>Schistosomatoidea</taxon>
        <taxon>Schistosomatidae</taxon>
        <taxon>Schistosoma</taxon>
    </lineage>
</organism>
<dbReference type="InterPro" id="IPR004579">
    <property type="entry name" value="ERCC1/RAD10/SWI10"/>
</dbReference>
<gene>
    <name evidence="1" type="ORF">SCUD_LOCUS6099</name>
</gene>
<dbReference type="PANTHER" id="PTHR12749">
    <property type="entry name" value="EXCISION REPAIR CROSS-COMPLEMENTING 1 ERCC1"/>
    <property type="match status" value="1"/>
</dbReference>
<dbReference type="EMBL" id="UZAK01012005">
    <property type="protein sequence ID" value="VDP00811.1"/>
    <property type="molecule type" value="Genomic_DNA"/>
</dbReference>